<dbReference type="GO" id="GO:0046872">
    <property type="term" value="F:metal ion binding"/>
    <property type="evidence" value="ECO:0007669"/>
    <property type="project" value="UniProtKB-KW"/>
</dbReference>
<evidence type="ECO:0000313" key="6">
    <source>
        <dbReference type="EMBL" id="QOK98157.1"/>
    </source>
</evidence>
<dbReference type="GO" id="GO:0003723">
    <property type="term" value="F:RNA binding"/>
    <property type="evidence" value="ECO:0007669"/>
    <property type="project" value="InterPro"/>
</dbReference>
<evidence type="ECO:0008006" key="8">
    <source>
        <dbReference type="Google" id="ProtNLM"/>
    </source>
</evidence>
<dbReference type="AlphaFoldDB" id="A0AA92K434"/>
<gene>
    <name evidence="6" type="ORF">HF909_00030</name>
</gene>
<dbReference type="GO" id="GO:0003964">
    <property type="term" value="F:RNA-directed DNA polymerase activity"/>
    <property type="evidence" value="ECO:0007669"/>
    <property type="project" value="UniProtKB-KW"/>
</dbReference>
<organism evidence="6 7">
    <name type="scientific">Ralstonia solanacearum</name>
    <name type="common">Pseudomonas solanacearum</name>
    <dbReference type="NCBI Taxonomy" id="305"/>
    <lineage>
        <taxon>Bacteria</taxon>
        <taxon>Pseudomonadati</taxon>
        <taxon>Pseudomonadota</taxon>
        <taxon>Betaproteobacteria</taxon>
        <taxon>Burkholderiales</taxon>
        <taxon>Burkholderiaceae</taxon>
        <taxon>Ralstonia</taxon>
        <taxon>Ralstonia solanacearum species complex</taxon>
    </lineage>
</organism>
<dbReference type="PRINTS" id="PR00866">
    <property type="entry name" value="RNADNAPOLMS"/>
</dbReference>
<evidence type="ECO:0000256" key="4">
    <source>
        <dbReference type="ARBA" id="ARBA00022842"/>
    </source>
</evidence>
<keyword evidence="2" id="KW-0548">Nucleotidyltransferase</keyword>
<dbReference type="EMBL" id="CP051169">
    <property type="protein sequence ID" value="QOK98157.1"/>
    <property type="molecule type" value="Genomic_DNA"/>
</dbReference>
<protein>
    <recommendedName>
        <fullName evidence="8">RNA-directed DNA polymerase</fullName>
    </recommendedName>
</protein>
<reference evidence="7" key="1">
    <citation type="submission" date="2020-04" db="EMBL/GenBank/DDBJ databases">
        <title>Ralstonia solanacearum UW576, UW763, UW773, and UW774.</title>
        <authorList>
            <person name="Steidl O."/>
            <person name="Truchon A."/>
            <person name="Allen C."/>
        </authorList>
    </citation>
    <scope>NUCLEOTIDE SEQUENCE [LARGE SCALE GENOMIC DNA]</scope>
    <source>
        <strain evidence="7">UW774</strain>
    </source>
</reference>
<evidence type="ECO:0000256" key="1">
    <source>
        <dbReference type="ARBA" id="ARBA00022679"/>
    </source>
</evidence>
<name>A0AA92K434_RALSL</name>
<evidence type="ECO:0000256" key="3">
    <source>
        <dbReference type="ARBA" id="ARBA00022723"/>
    </source>
</evidence>
<keyword evidence="3" id="KW-0479">Metal-binding</keyword>
<dbReference type="InterPro" id="IPR000123">
    <property type="entry name" value="Reverse_transcriptase_msDNA"/>
</dbReference>
<keyword evidence="5" id="KW-0695">RNA-directed DNA polymerase</keyword>
<sequence>MSNLIAHSLDIHLARLAAKHGATYTRYADDLTFSTNRPNFPPEIAISMGAHAWMPGPDLERIVTRNGFGFNPQKTRLQYRDSRQEVTGLTVNRKVNVPAKYRYTHRLIHN</sequence>
<evidence type="ECO:0000256" key="5">
    <source>
        <dbReference type="ARBA" id="ARBA00022918"/>
    </source>
</evidence>
<keyword evidence="4" id="KW-0460">Magnesium</keyword>
<dbReference type="Proteomes" id="UP000593970">
    <property type="component" value="Chromosome"/>
</dbReference>
<accession>A0AA92K434</accession>
<evidence type="ECO:0000313" key="7">
    <source>
        <dbReference type="Proteomes" id="UP000593970"/>
    </source>
</evidence>
<evidence type="ECO:0000256" key="2">
    <source>
        <dbReference type="ARBA" id="ARBA00022695"/>
    </source>
</evidence>
<keyword evidence="1" id="KW-0808">Transferase</keyword>
<proteinExistence type="predicted"/>